<dbReference type="AlphaFoldDB" id="A0A6I4VUK6"/>
<dbReference type="RefSeq" id="WP_160800839.1">
    <property type="nucleotide sequence ID" value="NZ_WUUL01000004.1"/>
</dbReference>
<keyword evidence="1" id="KW-1133">Transmembrane helix</keyword>
<feature type="transmembrane region" description="Helical" evidence="1">
    <location>
        <begin position="12"/>
        <end position="37"/>
    </location>
</feature>
<accession>A0A6I4VUK6</accession>
<name>A0A6I4VUK6_9BACL</name>
<organism evidence="2 3">
    <name type="scientific">Shimazuella alba</name>
    <dbReference type="NCBI Taxonomy" id="2690964"/>
    <lineage>
        <taxon>Bacteria</taxon>
        <taxon>Bacillati</taxon>
        <taxon>Bacillota</taxon>
        <taxon>Bacilli</taxon>
        <taxon>Bacillales</taxon>
        <taxon>Thermoactinomycetaceae</taxon>
        <taxon>Shimazuella</taxon>
    </lineage>
</organism>
<feature type="transmembrane region" description="Helical" evidence="1">
    <location>
        <begin position="180"/>
        <end position="197"/>
    </location>
</feature>
<feature type="transmembrane region" description="Helical" evidence="1">
    <location>
        <begin position="68"/>
        <end position="88"/>
    </location>
</feature>
<evidence type="ECO:0000256" key="1">
    <source>
        <dbReference type="SAM" id="Phobius"/>
    </source>
</evidence>
<keyword evidence="1" id="KW-0812">Transmembrane</keyword>
<feature type="transmembrane region" description="Helical" evidence="1">
    <location>
        <begin position="43"/>
        <end position="61"/>
    </location>
</feature>
<dbReference type="Proteomes" id="UP000430692">
    <property type="component" value="Unassembled WGS sequence"/>
</dbReference>
<protein>
    <submittedName>
        <fullName evidence="2">Uncharacterized protein</fullName>
    </submittedName>
</protein>
<dbReference type="EMBL" id="WUUL01000004">
    <property type="protein sequence ID" value="MXQ53476.1"/>
    <property type="molecule type" value="Genomic_DNA"/>
</dbReference>
<evidence type="ECO:0000313" key="2">
    <source>
        <dbReference type="EMBL" id="MXQ53476.1"/>
    </source>
</evidence>
<gene>
    <name evidence="2" type="ORF">GSM42_06990</name>
</gene>
<evidence type="ECO:0000313" key="3">
    <source>
        <dbReference type="Proteomes" id="UP000430692"/>
    </source>
</evidence>
<proteinExistence type="predicted"/>
<keyword evidence="3" id="KW-1185">Reference proteome</keyword>
<reference evidence="2 3" key="1">
    <citation type="submission" date="2019-12" db="EMBL/GenBank/DDBJ databases">
        <title>Whole-genome analyses of novel actinobacteria.</title>
        <authorList>
            <person name="Sahin N."/>
            <person name="Saygin H."/>
        </authorList>
    </citation>
    <scope>NUCLEOTIDE SEQUENCE [LARGE SCALE GENOMIC DNA]</scope>
    <source>
        <strain evidence="2 3">KC615</strain>
    </source>
</reference>
<sequence>MQTQKLQAKNAFLYGVITLVSIIVVPLLLLGCAWLTQHPYFGIAGYFVAFLILWITGHFFGFSVFSGVGISVFVFLMFTGPALSYLYLEKTGIKQTAIIVDIRHYNVVDTLDGFYYSERDWDCKLVTTDRKPIRYALENENGCLGNLKAGQKIEIVEDPSGWVRPMTAAKLYGSPSWESWVSAGIGLLFQVWILFRLRSRK</sequence>
<comment type="caution">
    <text evidence="2">The sequence shown here is derived from an EMBL/GenBank/DDBJ whole genome shotgun (WGS) entry which is preliminary data.</text>
</comment>
<dbReference type="PROSITE" id="PS51257">
    <property type="entry name" value="PROKAR_LIPOPROTEIN"/>
    <property type="match status" value="1"/>
</dbReference>
<keyword evidence="1" id="KW-0472">Membrane</keyword>